<dbReference type="PANTHER" id="PTHR14269:SF62">
    <property type="entry name" value="CDP-DIACYLGLYCEROL--GLYCEROL-3-PHOSPHATE 3-PHOSPHATIDYLTRANSFERASE 1, CHLOROPLASTIC"/>
    <property type="match status" value="1"/>
</dbReference>
<keyword evidence="9 18" id="KW-0812">Transmembrane</keyword>
<dbReference type="EC" id="2.7.8.5" evidence="5 16"/>
<comment type="subcellular location">
    <subcellularLocation>
        <location evidence="2">Membrane</location>
        <topology evidence="2">Multi-pass membrane protein</topology>
    </subcellularLocation>
</comment>
<evidence type="ECO:0000256" key="12">
    <source>
        <dbReference type="ARBA" id="ARBA00023136"/>
    </source>
</evidence>
<dbReference type="PIRSF" id="PIRSF000847">
    <property type="entry name" value="Phos_ph_gly_syn"/>
    <property type="match status" value="1"/>
</dbReference>
<dbReference type="Proteomes" id="UP000824232">
    <property type="component" value="Unassembled WGS sequence"/>
</dbReference>
<comment type="similarity">
    <text evidence="4 17">Belongs to the CDP-alcohol phosphatidyltransferase class-I family.</text>
</comment>
<reference evidence="19" key="2">
    <citation type="journal article" date="2021" name="PeerJ">
        <title>Extensive microbial diversity within the chicken gut microbiome revealed by metagenomics and culture.</title>
        <authorList>
            <person name="Gilroy R."/>
            <person name="Ravi A."/>
            <person name="Getino M."/>
            <person name="Pursley I."/>
            <person name="Horton D.L."/>
            <person name="Alikhan N.F."/>
            <person name="Baker D."/>
            <person name="Gharbi K."/>
            <person name="Hall N."/>
            <person name="Watson M."/>
            <person name="Adriaenssens E.M."/>
            <person name="Foster-Nyarko E."/>
            <person name="Jarju S."/>
            <person name="Secka A."/>
            <person name="Antonio M."/>
            <person name="Oren A."/>
            <person name="Chaudhuri R.R."/>
            <person name="La Ragione R."/>
            <person name="Hildebrand F."/>
            <person name="Pallen M.J."/>
        </authorList>
    </citation>
    <scope>NUCLEOTIDE SEQUENCE</scope>
    <source>
        <strain evidence="19">CHK184-20233</strain>
    </source>
</reference>
<dbReference type="PANTHER" id="PTHR14269">
    <property type="entry name" value="CDP-DIACYLGLYCEROL--GLYCEROL-3-PHOSPHATE 3-PHOSPHATIDYLTRANSFERASE-RELATED"/>
    <property type="match status" value="1"/>
</dbReference>
<dbReference type="PROSITE" id="PS00379">
    <property type="entry name" value="CDP_ALCOHOL_P_TRANSF"/>
    <property type="match status" value="1"/>
</dbReference>
<dbReference type="GO" id="GO:0046474">
    <property type="term" value="P:glycerophospholipid biosynthetic process"/>
    <property type="evidence" value="ECO:0007669"/>
    <property type="project" value="TreeGrafter"/>
</dbReference>
<evidence type="ECO:0000256" key="4">
    <source>
        <dbReference type="ARBA" id="ARBA00010441"/>
    </source>
</evidence>
<comment type="pathway">
    <text evidence="3">Phospholipid metabolism; phosphatidylglycerol biosynthesis; phosphatidylglycerol from CDP-diacylglycerol: step 1/2.</text>
</comment>
<evidence type="ECO:0000256" key="1">
    <source>
        <dbReference type="ARBA" id="ARBA00003973"/>
    </source>
</evidence>
<dbReference type="EMBL" id="DVHC01000014">
    <property type="protein sequence ID" value="HIR58645.1"/>
    <property type="molecule type" value="Genomic_DNA"/>
</dbReference>
<comment type="caution">
    <text evidence="19">The sequence shown here is derived from an EMBL/GenBank/DDBJ whole genome shotgun (WGS) entry which is preliminary data.</text>
</comment>
<gene>
    <name evidence="19" type="primary">pgsA</name>
    <name evidence="19" type="ORF">IAB38_01200</name>
</gene>
<evidence type="ECO:0000256" key="17">
    <source>
        <dbReference type="RuleBase" id="RU003750"/>
    </source>
</evidence>
<keyword evidence="7" id="KW-0444">Lipid biosynthesis</keyword>
<dbReference type="InterPro" id="IPR050324">
    <property type="entry name" value="CDP-alcohol_PTase-I"/>
</dbReference>
<dbReference type="InterPro" id="IPR048254">
    <property type="entry name" value="CDP_ALCOHOL_P_TRANSF_CS"/>
</dbReference>
<keyword evidence="8 17" id="KW-0808">Transferase</keyword>
<dbReference type="NCBIfam" id="TIGR00560">
    <property type="entry name" value="pgsA"/>
    <property type="match status" value="1"/>
</dbReference>
<dbReference type="InterPro" id="IPR043130">
    <property type="entry name" value="CDP-OH_PTrfase_TM_dom"/>
</dbReference>
<proteinExistence type="inferred from homology"/>
<keyword evidence="10 18" id="KW-1133">Transmembrane helix</keyword>
<evidence type="ECO:0000256" key="3">
    <source>
        <dbReference type="ARBA" id="ARBA00005042"/>
    </source>
</evidence>
<dbReference type="GO" id="GO:0008444">
    <property type="term" value="F:CDP-diacylglycerol-glycerol-3-phosphate 3-phosphatidyltransferase activity"/>
    <property type="evidence" value="ECO:0007669"/>
    <property type="project" value="UniProtKB-UniRule"/>
</dbReference>
<keyword evidence="12 18" id="KW-0472">Membrane</keyword>
<feature type="transmembrane region" description="Helical" evidence="18">
    <location>
        <begin position="169"/>
        <end position="188"/>
    </location>
</feature>
<evidence type="ECO:0000313" key="19">
    <source>
        <dbReference type="EMBL" id="HIR58645.1"/>
    </source>
</evidence>
<feature type="transmembrane region" description="Helical" evidence="18">
    <location>
        <begin position="12"/>
        <end position="33"/>
    </location>
</feature>
<name>A0A9D1J2V2_9FIRM</name>
<keyword evidence="14" id="KW-1208">Phospholipid metabolism</keyword>
<evidence type="ECO:0000256" key="8">
    <source>
        <dbReference type="ARBA" id="ARBA00022679"/>
    </source>
</evidence>
<evidence type="ECO:0000256" key="13">
    <source>
        <dbReference type="ARBA" id="ARBA00023209"/>
    </source>
</evidence>
<evidence type="ECO:0000313" key="20">
    <source>
        <dbReference type="Proteomes" id="UP000824232"/>
    </source>
</evidence>
<evidence type="ECO:0000256" key="7">
    <source>
        <dbReference type="ARBA" id="ARBA00022516"/>
    </source>
</evidence>
<dbReference type="InterPro" id="IPR000462">
    <property type="entry name" value="CDP-OH_P_trans"/>
</dbReference>
<evidence type="ECO:0000256" key="15">
    <source>
        <dbReference type="ARBA" id="ARBA00048586"/>
    </source>
</evidence>
<organism evidence="19 20">
    <name type="scientific">Candidatus Onthousia excrementipullorum</name>
    <dbReference type="NCBI Taxonomy" id="2840884"/>
    <lineage>
        <taxon>Bacteria</taxon>
        <taxon>Bacillati</taxon>
        <taxon>Bacillota</taxon>
        <taxon>Bacilli</taxon>
        <taxon>Candidatus Onthousia</taxon>
    </lineage>
</organism>
<evidence type="ECO:0000256" key="9">
    <source>
        <dbReference type="ARBA" id="ARBA00022692"/>
    </source>
</evidence>
<evidence type="ECO:0000256" key="2">
    <source>
        <dbReference type="ARBA" id="ARBA00004141"/>
    </source>
</evidence>
<comment type="function">
    <text evidence="1">This protein catalyzes the committed step to the synthesis of the acidic phospholipids.</text>
</comment>
<keyword evidence="11" id="KW-0443">Lipid metabolism</keyword>
<evidence type="ECO:0000256" key="18">
    <source>
        <dbReference type="SAM" id="Phobius"/>
    </source>
</evidence>
<evidence type="ECO:0000256" key="6">
    <source>
        <dbReference type="ARBA" id="ARBA00014944"/>
    </source>
</evidence>
<dbReference type="InterPro" id="IPR004570">
    <property type="entry name" value="Phosphatidylglycerol_P_synth"/>
</dbReference>
<sequence>MNTPTKLTVLRIILTIIMIIILIFPFYLVGFSFPQIEVSGIYIKTEYIIAGVIFIIASLTDFLDGHLARKNNEVTDLGKMLDAIADKVLVNSALIILAYKGFIPVAIPVIIIFRDTIVDAIKMQASSKGKVVAAIKSGKIKTASMMVGLVLVFFYNLPFELWNIRVADFLVYFATIMSIISMIEYFNLNKKLILGPKEN</sequence>
<reference evidence="19" key="1">
    <citation type="submission" date="2020-10" db="EMBL/GenBank/DDBJ databases">
        <authorList>
            <person name="Gilroy R."/>
        </authorList>
    </citation>
    <scope>NUCLEOTIDE SEQUENCE</scope>
    <source>
        <strain evidence="19">CHK184-20233</strain>
    </source>
</reference>
<dbReference type="Pfam" id="PF01066">
    <property type="entry name" value="CDP-OH_P_transf"/>
    <property type="match status" value="1"/>
</dbReference>
<dbReference type="GO" id="GO:0016020">
    <property type="term" value="C:membrane"/>
    <property type="evidence" value="ECO:0007669"/>
    <property type="project" value="UniProtKB-SubCell"/>
</dbReference>
<evidence type="ECO:0000256" key="10">
    <source>
        <dbReference type="ARBA" id="ARBA00022989"/>
    </source>
</evidence>
<feature type="transmembrane region" description="Helical" evidence="18">
    <location>
        <begin position="140"/>
        <end position="157"/>
    </location>
</feature>
<feature type="transmembrane region" description="Helical" evidence="18">
    <location>
        <begin position="45"/>
        <end position="68"/>
    </location>
</feature>
<comment type="catalytic activity">
    <reaction evidence="15">
        <text>a CDP-1,2-diacyl-sn-glycerol + sn-glycerol 3-phosphate = a 1,2-diacyl-sn-glycero-3-phospho-(1'-sn-glycero-3'-phosphate) + CMP + H(+)</text>
        <dbReference type="Rhea" id="RHEA:12593"/>
        <dbReference type="ChEBI" id="CHEBI:15378"/>
        <dbReference type="ChEBI" id="CHEBI:57597"/>
        <dbReference type="ChEBI" id="CHEBI:58332"/>
        <dbReference type="ChEBI" id="CHEBI:60110"/>
        <dbReference type="ChEBI" id="CHEBI:60377"/>
        <dbReference type="EC" id="2.7.8.5"/>
    </reaction>
</comment>
<evidence type="ECO:0000256" key="11">
    <source>
        <dbReference type="ARBA" id="ARBA00023098"/>
    </source>
</evidence>
<feature type="transmembrane region" description="Helical" evidence="18">
    <location>
        <begin position="88"/>
        <end position="113"/>
    </location>
</feature>
<evidence type="ECO:0000256" key="5">
    <source>
        <dbReference type="ARBA" id="ARBA00013170"/>
    </source>
</evidence>
<dbReference type="AlphaFoldDB" id="A0A9D1J2V2"/>
<evidence type="ECO:0000256" key="16">
    <source>
        <dbReference type="NCBIfam" id="TIGR00560"/>
    </source>
</evidence>
<protein>
    <recommendedName>
        <fullName evidence="6 16">CDP-diacylglycerol--glycerol-3-phosphate 3-phosphatidyltransferase</fullName>
        <ecNumber evidence="5 16">2.7.8.5</ecNumber>
    </recommendedName>
</protein>
<keyword evidence="13" id="KW-0594">Phospholipid biosynthesis</keyword>
<dbReference type="Gene3D" id="1.20.120.1760">
    <property type="match status" value="1"/>
</dbReference>
<evidence type="ECO:0000256" key="14">
    <source>
        <dbReference type="ARBA" id="ARBA00023264"/>
    </source>
</evidence>
<accession>A0A9D1J2V2</accession>